<dbReference type="AlphaFoldDB" id="A0A926D9W9"/>
<dbReference type="FunFam" id="1.10.10.2830:FF:000001">
    <property type="entry name" value="Chromosome partitioning protein ParB"/>
    <property type="match status" value="1"/>
</dbReference>
<feature type="domain" description="ParB-like N-terminal" evidence="5">
    <location>
        <begin position="26"/>
        <end position="116"/>
    </location>
</feature>
<evidence type="ECO:0000256" key="4">
    <source>
        <dbReference type="ARBA" id="ARBA00023125"/>
    </source>
</evidence>
<dbReference type="SUPFAM" id="SSF110849">
    <property type="entry name" value="ParB/Sulfiredoxin"/>
    <property type="match status" value="1"/>
</dbReference>
<dbReference type="SUPFAM" id="SSF109709">
    <property type="entry name" value="KorB DNA-binding domain-like"/>
    <property type="match status" value="1"/>
</dbReference>
<dbReference type="GO" id="GO:0045881">
    <property type="term" value="P:positive regulation of sporulation resulting in formation of a cellular spore"/>
    <property type="evidence" value="ECO:0007669"/>
    <property type="project" value="TreeGrafter"/>
</dbReference>
<gene>
    <name evidence="6" type="ORF">IAG03_08255</name>
</gene>
<dbReference type="InterPro" id="IPR003115">
    <property type="entry name" value="ParB_N"/>
</dbReference>
<dbReference type="InterPro" id="IPR036086">
    <property type="entry name" value="ParB/Sulfiredoxin_sf"/>
</dbReference>
<evidence type="ECO:0000313" key="7">
    <source>
        <dbReference type="Proteomes" id="UP000651482"/>
    </source>
</evidence>
<dbReference type="RefSeq" id="WP_249319644.1">
    <property type="nucleotide sequence ID" value="NZ_JACRSN010000011.1"/>
</dbReference>
<evidence type="ECO:0000256" key="1">
    <source>
        <dbReference type="ARBA" id="ARBA00004453"/>
    </source>
</evidence>
<dbReference type="Pfam" id="PF02195">
    <property type="entry name" value="ParB_N"/>
    <property type="match status" value="1"/>
</dbReference>
<dbReference type="CDD" id="cd16393">
    <property type="entry name" value="SPO0J_N"/>
    <property type="match status" value="1"/>
</dbReference>
<evidence type="ECO:0000259" key="5">
    <source>
        <dbReference type="SMART" id="SM00470"/>
    </source>
</evidence>
<organism evidence="6 7">
    <name type="scientific">Yeguia hominis</name>
    <dbReference type="NCBI Taxonomy" id="2763662"/>
    <lineage>
        <taxon>Bacteria</taxon>
        <taxon>Bacillati</taxon>
        <taxon>Bacillota</taxon>
        <taxon>Clostridia</taxon>
        <taxon>Eubacteriales</taxon>
        <taxon>Yeguiaceae</taxon>
        <taxon>Yeguia</taxon>
    </lineage>
</organism>
<evidence type="ECO:0000256" key="2">
    <source>
        <dbReference type="ARBA" id="ARBA00006295"/>
    </source>
</evidence>
<keyword evidence="4" id="KW-0238">DNA-binding</keyword>
<dbReference type="PANTHER" id="PTHR33375:SF1">
    <property type="entry name" value="CHROMOSOME-PARTITIONING PROTEIN PARB-RELATED"/>
    <property type="match status" value="1"/>
</dbReference>
<dbReference type="InterPro" id="IPR041468">
    <property type="entry name" value="HTH_ParB/Spo0J"/>
</dbReference>
<dbReference type="GO" id="GO:0009295">
    <property type="term" value="C:nucleoid"/>
    <property type="evidence" value="ECO:0007669"/>
    <property type="project" value="UniProtKB-SubCell"/>
</dbReference>
<dbReference type="PANTHER" id="PTHR33375">
    <property type="entry name" value="CHROMOSOME-PARTITIONING PROTEIN PARB-RELATED"/>
    <property type="match status" value="1"/>
</dbReference>
<protein>
    <submittedName>
        <fullName evidence="6">ParB/RepB/Spo0J family partition protein</fullName>
    </submittedName>
</protein>
<dbReference type="SMART" id="SM00470">
    <property type="entry name" value="ParB"/>
    <property type="match status" value="1"/>
</dbReference>
<dbReference type="Pfam" id="PF17762">
    <property type="entry name" value="HTH_ParB"/>
    <property type="match status" value="1"/>
</dbReference>
<sequence length="280" mass="31328">MKKRGLGKGLDAIFAENDMEDRNHSVTLQIRDIEPNRDQPRKEFSEEALQDLAESIAQHGVLQPLLVRPLLDGGYQLVAGERRWRAARIAGLTEVPAVIREMSDHEMAELALVENLQREDLTPLEEAEGYQLLIDTYGMTQEEVAKAVGKSRPAVTNALRLLGLPEEVRDMVSAGILTAGHARTLLAFENEEEIIEAAKQAAERGMTVRDLEAMAKRAAAPKKEKPRSQRSRYFEEAELALKEQLGRRVTVTGTAKKGVLQIEFYGEEDLQDLLKNFGKE</sequence>
<dbReference type="GO" id="GO:0005694">
    <property type="term" value="C:chromosome"/>
    <property type="evidence" value="ECO:0007669"/>
    <property type="project" value="TreeGrafter"/>
</dbReference>
<evidence type="ECO:0000313" key="6">
    <source>
        <dbReference type="EMBL" id="MBC8533994.1"/>
    </source>
</evidence>
<dbReference type="GO" id="GO:0007059">
    <property type="term" value="P:chromosome segregation"/>
    <property type="evidence" value="ECO:0007669"/>
    <property type="project" value="UniProtKB-KW"/>
</dbReference>
<dbReference type="EMBL" id="JACRSN010000011">
    <property type="protein sequence ID" value="MBC8533994.1"/>
    <property type="molecule type" value="Genomic_DNA"/>
</dbReference>
<comment type="caution">
    <text evidence="6">The sequence shown here is derived from an EMBL/GenBank/DDBJ whole genome shotgun (WGS) entry which is preliminary data.</text>
</comment>
<dbReference type="Gene3D" id="3.90.1530.30">
    <property type="match status" value="1"/>
</dbReference>
<dbReference type="NCBIfam" id="TIGR00180">
    <property type="entry name" value="parB_part"/>
    <property type="match status" value="1"/>
</dbReference>
<dbReference type="GO" id="GO:0003677">
    <property type="term" value="F:DNA binding"/>
    <property type="evidence" value="ECO:0007669"/>
    <property type="project" value="UniProtKB-KW"/>
</dbReference>
<comment type="similarity">
    <text evidence="2">Belongs to the ParB family.</text>
</comment>
<keyword evidence="7" id="KW-1185">Reference proteome</keyword>
<reference evidence="6" key="1">
    <citation type="submission" date="2020-08" db="EMBL/GenBank/DDBJ databases">
        <title>Genome public.</title>
        <authorList>
            <person name="Liu C."/>
            <person name="Sun Q."/>
        </authorList>
    </citation>
    <scope>NUCLEOTIDE SEQUENCE</scope>
    <source>
        <strain evidence="6">NSJ-40</strain>
    </source>
</reference>
<keyword evidence="3" id="KW-0159">Chromosome partition</keyword>
<comment type="subcellular location">
    <subcellularLocation>
        <location evidence="1">Cytoplasm</location>
        <location evidence="1">Nucleoid</location>
    </subcellularLocation>
</comment>
<accession>A0A926D9W9</accession>
<dbReference type="InterPro" id="IPR050336">
    <property type="entry name" value="Chromosome_partition/occlusion"/>
</dbReference>
<dbReference type="InterPro" id="IPR004437">
    <property type="entry name" value="ParB/RepB/Spo0J"/>
</dbReference>
<name>A0A926D9W9_9FIRM</name>
<proteinExistence type="inferred from homology"/>
<dbReference type="FunFam" id="3.90.1530.30:FF:000001">
    <property type="entry name" value="Chromosome partitioning protein ParB"/>
    <property type="match status" value="1"/>
</dbReference>
<dbReference type="Proteomes" id="UP000651482">
    <property type="component" value="Unassembled WGS sequence"/>
</dbReference>
<dbReference type="Gene3D" id="1.10.10.2830">
    <property type="match status" value="1"/>
</dbReference>
<evidence type="ECO:0000256" key="3">
    <source>
        <dbReference type="ARBA" id="ARBA00022829"/>
    </source>
</evidence>